<evidence type="ECO:0000313" key="2">
    <source>
        <dbReference type="Proteomes" id="UP000078070"/>
    </source>
</evidence>
<dbReference type="AlphaFoldDB" id="A0A1A9F4B7"/>
<organism evidence="1 2">
    <name type="scientific">Marinobacterium aestuarii</name>
    <dbReference type="NCBI Taxonomy" id="1821621"/>
    <lineage>
        <taxon>Bacteria</taxon>
        <taxon>Pseudomonadati</taxon>
        <taxon>Pseudomonadota</taxon>
        <taxon>Gammaproteobacteria</taxon>
        <taxon>Oceanospirillales</taxon>
        <taxon>Oceanospirillaceae</taxon>
        <taxon>Marinobacterium</taxon>
    </lineage>
</organism>
<dbReference type="KEGG" id="mars:A8C75_20910"/>
<name>A0A1A9F4B7_9GAMM</name>
<keyword evidence="2" id="KW-1185">Reference proteome</keyword>
<proteinExistence type="predicted"/>
<dbReference type="Proteomes" id="UP000078070">
    <property type="component" value="Chromosome"/>
</dbReference>
<sequence>MLLAMFMYFTGVGIPVGRTHHGELIADGRSVNDWSLATAAGEPWQMNEHWQLMLTQPAGCTGCSDWAGKMPNLHTALGKERDRVEWHQVLPAPADSGLVSPDLSQLGAAVWVVDPLGNLVLRYDLTQEPQAVLDDLRKLLKLSKLG</sequence>
<dbReference type="STRING" id="1821621.A8C75_20910"/>
<evidence type="ECO:0008006" key="3">
    <source>
        <dbReference type="Google" id="ProtNLM"/>
    </source>
</evidence>
<protein>
    <recommendedName>
        <fullName evidence="3">Thioredoxin domain-containing protein</fullName>
    </recommendedName>
</protein>
<reference evidence="1 2" key="2">
    <citation type="journal article" date="2018" name="Int. J. Syst. Evol. Microbiol.">
        <title>Marinobacterium aestuarii sp. nov., a benzene-degrading marine bacterium isolated from estuary sediment.</title>
        <authorList>
            <person name="Bae S.S."/>
            <person name="Jung J."/>
            <person name="Chung D."/>
            <person name="Baek K."/>
        </authorList>
    </citation>
    <scope>NUCLEOTIDE SEQUENCE [LARGE SCALE GENOMIC DNA]</scope>
    <source>
        <strain evidence="1 2">ST58-10</strain>
    </source>
</reference>
<reference evidence="2" key="1">
    <citation type="submission" date="2016-05" db="EMBL/GenBank/DDBJ databases">
        <authorList>
            <person name="Baek K."/>
            <person name="Yang S.-J."/>
        </authorList>
    </citation>
    <scope>NUCLEOTIDE SEQUENCE [LARGE SCALE GENOMIC DNA]</scope>
    <source>
        <strain evidence="2">ST58-10</strain>
    </source>
</reference>
<dbReference type="EMBL" id="CP015839">
    <property type="protein sequence ID" value="ANG64691.1"/>
    <property type="molecule type" value="Genomic_DNA"/>
</dbReference>
<accession>A0A1A9F4B7</accession>
<gene>
    <name evidence="1" type="ORF">A8C75_20910</name>
</gene>
<evidence type="ECO:0000313" key="1">
    <source>
        <dbReference type="EMBL" id="ANG64691.1"/>
    </source>
</evidence>